<dbReference type="HOGENOM" id="CLU_1084907_0_0_7"/>
<keyword evidence="1" id="KW-0472">Membrane</keyword>
<feature type="transmembrane region" description="Helical" evidence="1">
    <location>
        <begin position="93"/>
        <end position="114"/>
    </location>
</feature>
<accession>V8CJC6</accession>
<dbReference type="AlphaFoldDB" id="V8CJC6"/>
<feature type="transmembrane region" description="Helical" evidence="1">
    <location>
        <begin position="194"/>
        <end position="223"/>
    </location>
</feature>
<feature type="transmembrane region" description="Helical" evidence="1">
    <location>
        <begin position="160"/>
        <end position="182"/>
    </location>
</feature>
<comment type="caution">
    <text evidence="2">The sequence shown here is derived from an EMBL/GenBank/DDBJ whole genome shotgun (WGS) entry which is preliminary data.</text>
</comment>
<dbReference type="RefSeq" id="WP_023930227.1">
    <property type="nucleotide sequence ID" value="NZ_KI669458.1"/>
</dbReference>
<name>V8CJC6_9HELI</name>
<evidence type="ECO:0000313" key="3">
    <source>
        <dbReference type="Proteomes" id="UP000018688"/>
    </source>
</evidence>
<keyword evidence="1" id="KW-0812">Transmembrane</keyword>
<feature type="transmembrane region" description="Helical" evidence="1">
    <location>
        <begin position="235"/>
        <end position="255"/>
    </location>
</feature>
<keyword evidence="3" id="KW-1185">Reference proteome</keyword>
<gene>
    <name evidence="2" type="ORF">HMPREF2087_01255</name>
</gene>
<protein>
    <recommendedName>
        <fullName evidence="4">Prepilin type IV endopeptidase peptidase domain-containing protein</fullName>
    </recommendedName>
</protein>
<dbReference type="OrthoDB" id="5324644at2"/>
<evidence type="ECO:0000256" key="1">
    <source>
        <dbReference type="SAM" id="Phobius"/>
    </source>
</evidence>
<reference evidence="2 3" key="1">
    <citation type="submission" date="2013-10" db="EMBL/GenBank/DDBJ databases">
        <title>The Genome Sequence of Helicobacter canis NCTC 12740.</title>
        <authorList>
            <consortium name="The Broad Institute Genomics Platform"/>
            <person name="Earl A."/>
            <person name="Fox J.G."/>
            <person name="Shen Z."/>
            <person name="Young S.K."/>
            <person name="Zeng Q."/>
            <person name="Gargeya S."/>
            <person name="Fitzgerald M."/>
            <person name="Abouelleil A."/>
            <person name="Alvarado L."/>
            <person name="Chapman S.B."/>
            <person name="Gainer-Dewar J."/>
            <person name="Goldberg J."/>
            <person name="Griggs A."/>
            <person name="Gujja S."/>
            <person name="Hansen M."/>
            <person name="Howarth C."/>
            <person name="Imamovic A."/>
            <person name="Ireland A."/>
            <person name="Larimer J."/>
            <person name="McCowan C."/>
            <person name="Murphy C."/>
            <person name="Pearson M."/>
            <person name="Poon T.W."/>
            <person name="Priest M."/>
            <person name="Roberts A."/>
            <person name="Saif S."/>
            <person name="Shea T."/>
            <person name="Sykes S."/>
            <person name="Wortman J."/>
            <person name="Nusbaum C."/>
            <person name="Birren B."/>
        </authorList>
    </citation>
    <scope>NUCLEOTIDE SEQUENCE [LARGE SCALE GENOMIC DNA]</scope>
    <source>
        <strain evidence="2 3">NCTC 12740</strain>
    </source>
</reference>
<feature type="transmembrane region" description="Helical" evidence="1">
    <location>
        <begin position="20"/>
        <end position="40"/>
    </location>
</feature>
<dbReference type="EMBL" id="AZJJ01000002">
    <property type="protein sequence ID" value="ETD26861.1"/>
    <property type="molecule type" value="Genomic_DNA"/>
</dbReference>
<dbReference type="PATRIC" id="fig|1357399.3.peg.1315"/>
<feature type="transmembrane region" description="Helical" evidence="1">
    <location>
        <begin position="70"/>
        <end position="87"/>
    </location>
</feature>
<dbReference type="Proteomes" id="UP000018688">
    <property type="component" value="Unassembled WGS sequence"/>
</dbReference>
<proteinExistence type="predicted"/>
<organism evidence="2 3">
    <name type="scientific">Helicobacter canis NCTC 12740</name>
    <dbReference type="NCBI Taxonomy" id="1357399"/>
    <lineage>
        <taxon>Bacteria</taxon>
        <taxon>Pseudomonadati</taxon>
        <taxon>Campylobacterota</taxon>
        <taxon>Epsilonproteobacteria</taxon>
        <taxon>Campylobacterales</taxon>
        <taxon>Helicobacteraceae</taxon>
        <taxon>Helicobacter</taxon>
    </lineage>
</organism>
<evidence type="ECO:0000313" key="2">
    <source>
        <dbReference type="EMBL" id="ETD26861.1"/>
    </source>
</evidence>
<sequence>MEIFAIALDTTWRNAFTTTFSILWCLIGVCIGAIGAWLLIPNTHNNHLQQDAIIHQAPAQPRTNFHKSRYFWSALGALICGIVGGFGESILLPWLFTLVILLLSLCIWDIYYYAVPNWQNLALLLTGISKSALPLISQVPSHTDFTIDLSIVYLESARSVLTDLLLGAGLTSLIYILGIMLLQKHLLGEGDIVFCAGFSALFSFGVTLISIFWGCVLASLIMVVGKILSKDTPPLVPLIPCIVSGLGMGILYGLWL</sequence>
<dbReference type="STRING" id="1357399.HMPREF2087_01255"/>
<keyword evidence="1" id="KW-1133">Transmembrane helix</keyword>
<evidence type="ECO:0008006" key="4">
    <source>
        <dbReference type="Google" id="ProtNLM"/>
    </source>
</evidence>